<evidence type="ECO:0000256" key="1">
    <source>
        <dbReference type="SAM" id="MobiDB-lite"/>
    </source>
</evidence>
<evidence type="ECO:0000256" key="2">
    <source>
        <dbReference type="SAM" id="SignalP"/>
    </source>
</evidence>
<name>A0A1W1HD13_9BACT</name>
<feature type="compositionally biased region" description="Polar residues" evidence="1">
    <location>
        <begin position="49"/>
        <end position="59"/>
    </location>
</feature>
<evidence type="ECO:0000313" key="4">
    <source>
        <dbReference type="Proteomes" id="UP000191931"/>
    </source>
</evidence>
<feature type="compositionally biased region" description="Basic and acidic residues" evidence="1">
    <location>
        <begin position="28"/>
        <end position="46"/>
    </location>
</feature>
<feature type="signal peptide" evidence="2">
    <location>
        <begin position="1"/>
        <end position="24"/>
    </location>
</feature>
<dbReference type="AlphaFoldDB" id="A0A1W1HD13"/>
<keyword evidence="2" id="KW-0732">Signal</keyword>
<dbReference type="OrthoDB" id="5423138at2"/>
<sequence>MSNLFRTAIFCLALSLLFLSYGHATETEKAKEEAPKEASVKKDTGKAVKNSSQAETENNQVDKEQTQAPVVFFPDSGYTFEKVVEGVEITHDFVVINKGTAPLHIQKVKTG</sequence>
<feature type="chain" id="PRO_5010726163" description="DUF1573 domain-containing protein" evidence="2">
    <location>
        <begin position="25"/>
        <end position="111"/>
    </location>
</feature>
<dbReference type="STRING" id="1246637.MTBBW1_2200038"/>
<evidence type="ECO:0000313" key="3">
    <source>
        <dbReference type="EMBL" id="SLM30384.1"/>
    </source>
</evidence>
<gene>
    <name evidence="3" type="ORF">MTBBW1_2200038</name>
</gene>
<organism evidence="3 4">
    <name type="scientific">Desulfamplus magnetovallimortis</name>
    <dbReference type="NCBI Taxonomy" id="1246637"/>
    <lineage>
        <taxon>Bacteria</taxon>
        <taxon>Pseudomonadati</taxon>
        <taxon>Thermodesulfobacteriota</taxon>
        <taxon>Desulfobacteria</taxon>
        <taxon>Desulfobacterales</taxon>
        <taxon>Desulfobacteraceae</taxon>
        <taxon>Desulfamplus</taxon>
    </lineage>
</organism>
<dbReference type="Proteomes" id="UP000191931">
    <property type="component" value="Unassembled WGS sequence"/>
</dbReference>
<reference evidence="3 4" key="1">
    <citation type="submission" date="2017-03" db="EMBL/GenBank/DDBJ databases">
        <authorList>
            <person name="Afonso C.L."/>
            <person name="Miller P.J."/>
            <person name="Scott M.A."/>
            <person name="Spackman E."/>
            <person name="Goraichik I."/>
            <person name="Dimitrov K.M."/>
            <person name="Suarez D.L."/>
            <person name="Swayne D.E."/>
        </authorList>
    </citation>
    <scope>NUCLEOTIDE SEQUENCE [LARGE SCALE GENOMIC DNA]</scope>
    <source>
        <strain evidence="3">PRJEB14757</strain>
    </source>
</reference>
<keyword evidence="4" id="KW-1185">Reference proteome</keyword>
<accession>A0A1W1HD13</accession>
<proteinExistence type="predicted"/>
<protein>
    <recommendedName>
        <fullName evidence="5">DUF1573 domain-containing protein</fullName>
    </recommendedName>
</protein>
<dbReference type="EMBL" id="FWEV01000136">
    <property type="protein sequence ID" value="SLM30384.1"/>
    <property type="molecule type" value="Genomic_DNA"/>
</dbReference>
<feature type="region of interest" description="Disordered" evidence="1">
    <location>
        <begin position="28"/>
        <end position="66"/>
    </location>
</feature>
<evidence type="ECO:0008006" key="5">
    <source>
        <dbReference type="Google" id="ProtNLM"/>
    </source>
</evidence>